<dbReference type="EMBL" id="CP012871">
    <property type="protein sequence ID" value="ALR78250.1"/>
    <property type="molecule type" value="Genomic_DNA"/>
</dbReference>
<dbReference type="AlphaFoldDB" id="A0A806X7Y3"/>
<sequence length="209" mass="24104">MHISQPVRPQPSIDRLIAELEPYSTPLKAVARKKLSWDHKSGPQLYLFKEGEISILRASDGLVMVTVYEPHLFGVAEMLQPMRGHALRTEIESTVLRIDGDVAMRIFTEKNLWQDVTALLAYHTAYMGYRDTLVLQQRTYSVIRNHLLEMILLPEETRMRTSMLDYIQDRTHLSRSSVLNVLSALKKGKYIQFIRGGYLQSITTLPEKF</sequence>
<gene>
    <name evidence="2" type="ORF">AO703_18780</name>
</gene>
<dbReference type="Gene3D" id="2.60.120.10">
    <property type="entry name" value="Jelly Rolls"/>
    <property type="match status" value="1"/>
</dbReference>
<organism evidence="2 3">
    <name type="scientific">[Enterobacter] lignolyticus</name>
    <dbReference type="NCBI Taxonomy" id="1334193"/>
    <lineage>
        <taxon>Bacteria</taxon>
        <taxon>Pseudomonadati</taxon>
        <taxon>Pseudomonadota</taxon>
        <taxon>Gammaproteobacteria</taxon>
        <taxon>Enterobacterales</taxon>
        <taxon>Enterobacteriaceae</taxon>
        <taxon>Pluralibacter</taxon>
    </lineage>
</organism>
<evidence type="ECO:0000259" key="1">
    <source>
        <dbReference type="Pfam" id="PF15977"/>
    </source>
</evidence>
<dbReference type="KEGG" id="kle:AO703_18780"/>
<dbReference type="Proteomes" id="UP000069162">
    <property type="component" value="Chromosome"/>
</dbReference>
<dbReference type="InterPro" id="IPR041687">
    <property type="entry name" value="HTH_46"/>
</dbReference>
<proteinExistence type="predicted"/>
<evidence type="ECO:0000313" key="2">
    <source>
        <dbReference type="EMBL" id="ALR78250.1"/>
    </source>
</evidence>
<dbReference type="OrthoDB" id="6442353at2"/>
<protein>
    <submittedName>
        <fullName evidence="2">Crp/Fnr family transcriptional regulator</fullName>
    </submittedName>
</protein>
<dbReference type="RefSeq" id="WP_062742140.1">
    <property type="nucleotide sequence ID" value="NZ_CP012871.1"/>
</dbReference>
<reference evidence="3" key="1">
    <citation type="submission" date="2015-10" db="EMBL/GenBank/DDBJ databases">
        <title>Complete Genome Sequencing of Klebsiella sp. strain G5.</title>
        <authorList>
            <person name="Chan K.-G."/>
            <person name="Chen J.-W."/>
        </authorList>
    </citation>
    <scope>NUCLEOTIDE SEQUENCE [LARGE SCALE GENOMIC DNA]</scope>
    <source>
        <strain evidence="3">G5</strain>
    </source>
</reference>
<name>A0A806X7Y3_9ENTR</name>
<dbReference type="InterPro" id="IPR014710">
    <property type="entry name" value="RmlC-like_jellyroll"/>
</dbReference>
<accession>A0A806X7Y3</accession>
<evidence type="ECO:0000313" key="3">
    <source>
        <dbReference type="Proteomes" id="UP000069162"/>
    </source>
</evidence>
<feature type="domain" description="IprA winged helix-turn-helix" evidence="1">
    <location>
        <begin position="139"/>
        <end position="206"/>
    </location>
</feature>
<dbReference type="Pfam" id="PF15977">
    <property type="entry name" value="HTH_46"/>
    <property type="match status" value="1"/>
</dbReference>